<dbReference type="Pfam" id="PF04335">
    <property type="entry name" value="VirB8"/>
    <property type="match status" value="1"/>
</dbReference>
<keyword evidence="3 6" id="KW-1133">Transmembrane helix</keyword>
<evidence type="ECO:0000256" key="1">
    <source>
        <dbReference type="ARBA" id="ARBA00004167"/>
    </source>
</evidence>
<proteinExistence type="predicted"/>
<keyword evidence="9" id="KW-1185">Reference proteome</keyword>
<evidence type="ECO:0000313" key="9">
    <source>
        <dbReference type="Proteomes" id="UP001209922"/>
    </source>
</evidence>
<gene>
    <name evidence="8" type="ORF">OK345_01105</name>
</gene>
<organism evidence="8 9">
    <name type="scientific">Xanthomonas chitinilytica</name>
    <dbReference type="NCBI Taxonomy" id="2989819"/>
    <lineage>
        <taxon>Bacteria</taxon>
        <taxon>Pseudomonadati</taxon>
        <taxon>Pseudomonadota</taxon>
        <taxon>Gammaproteobacteria</taxon>
        <taxon>Lysobacterales</taxon>
        <taxon>Lysobacteraceae</taxon>
        <taxon>Xanthomonas</taxon>
    </lineage>
</organism>
<evidence type="ECO:0000256" key="6">
    <source>
        <dbReference type="SAM" id="Phobius"/>
    </source>
</evidence>
<evidence type="ECO:0000313" key="8">
    <source>
        <dbReference type="EMBL" id="MCW4471107.1"/>
    </source>
</evidence>
<dbReference type="CDD" id="cd16424">
    <property type="entry name" value="VirB8"/>
    <property type="match status" value="1"/>
</dbReference>
<dbReference type="InterPro" id="IPR007430">
    <property type="entry name" value="VirB8"/>
</dbReference>
<comment type="caution">
    <text evidence="8">The sequence shown here is derived from an EMBL/GenBank/DDBJ whole genome shotgun (WGS) entry which is preliminary data.</text>
</comment>
<name>A0ABT3JRI2_9XANT</name>
<evidence type="ECO:0000256" key="2">
    <source>
        <dbReference type="ARBA" id="ARBA00022692"/>
    </source>
</evidence>
<reference evidence="8 9" key="1">
    <citation type="submission" date="2022-10" db="EMBL/GenBank/DDBJ databases">
        <title>Xanthomonas sp. H13-6.</title>
        <authorList>
            <person name="Liu X."/>
            <person name="Deng Z."/>
            <person name="Jiang Y."/>
            <person name="Yu T."/>
            <person name="Ai J."/>
        </authorList>
    </citation>
    <scope>NUCLEOTIDE SEQUENCE [LARGE SCALE GENOMIC DNA]</scope>
    <source>
        <strain evidence="8 9">H13-6</strain>
    </source>
</reference>
<dbReference type="RefSeq" id="WP_265126054.1">
    <property type="nucleotide sequence ID" value="NZ_JAPCHY010000001.1"/>
</dbReference>
<evidence type="ECO:0000259" key="7">
    <source>
        <dbReference type="Pfam" id="PF04335"/>
    </source>
</evidence>
<feature type="region of interest" description="Disordered" evidence="5">
    <location>
        <begin position="237"/>
        <end position="322"/>
    </location>
</feature>
<protein>
    <submittedName>
        <fullName evidence="8">VirB8/TrbF family protein</fullName>
    </submittedName>
</protein>
<accession>A0ABT3JRI2</accession>
<dbReference type="InterPro" id="IPR032710">
    <property type="entry name" value="NTF2-like_dom_sf"/>
</dbReference>
<evidence type="ECO:0000256" key="5">
    <source>
        <dbReference type="SAM" id="MobiDB-lite"/>
    </source>
</evidence>
<dbReference type="SUPFAM" id="SSF54427">
    <property type="entry name" value="NTF2-like"/>
    <property type="match status" value="1"/>
</dbReference>
<evidence type="ECO:0000256" key="4">
    <source>
        <dbReference type="ARBA" id="ARBA00023136"/>
    </source>
</evidence>
<dbReference type="Proteomes" id="UP001209922">
    <property type="component" value="Unassembled WGS sequence"/>
</dbReference>
<dbReference type="Gene3D" id="3.10.450.230">
    <property type="entry name" value="VirB8 protein"/>
    <property type="match status" value="1"/>
</dbReference>
<comment type="subcellular location">
    <subcellularLocation>
        <location evidence="1">Membrane</location>
        <topology evidence="1">Single-pass membrane protein</topology>
    </subcellularLocation>
</comment>
<dbReference type="EMBL" id="JAPCHY010000001">
    <property type="protein sequence ID" value="MCW4471107.1"/>
    <property type="molecule type" value="Genomic_DNA"/>
</dbReference>
<sequence>MRRKKDDSNPKIQSAVAKSVNYEVSIADLAKRSERRAWMVAGGSLVMSLILAGGYFYMLPLKEKVPYLVMADAYTGTASMARLTGNFGDTGITASEALNRSNISHFVMARESYDAALISQGDWKTVYTMAAPQVASGYTQLHSRNNPDSPYNRLGTTRAIRVRILSIVFQGAKGRTPTGATVRFQRSLYDKTSGTSKFLDNKIATMSFIYDSNLKMSESDRIANPLGFRVTGYRVDSDFADTPPVTSDSALQQAAEEMRSLQGAAPTVPAGPEQPMQQPPTADAAAEVAPDQIQPYPSYPTDPSMQQQMPAVQPQQPAATQR</sequence>
<keyword evidence="4 6" id="KW-0472">Membrane</keyword>
<feature type="transmembrane region" description="Helical" evidence="6">
    <location>
        <begin position="37"/>
        <end position="58"/>
    </location>
</feature>
<feature type="compositionally biased region" description="Low complexity" evidence="5">
    <location>
        <begin position="306"/>
        <end position="322"/>
    </location>
</feature>
<feature type="domain" description="Bacterial virulence protein VirB8" evidence="7">
    <location>
        <begin position="21"/>
        <end position="237"/>
    </location>
</feature>
<keyword evidence="2 6" id="KW-0812">Transmembrane</keyword>
<evidence type="ECO:0000256" key="3">
    <source>
        <dbReference type="ARBA" id="ARBA00022989"/>
    </source>
</evidence>